<evidence type="ECO:0000313" key="1">
    <source>
        <dbReference type="EMBL" id="PRQ45517.1"/>
    </source>
</evidence>
<dbReference type="STRING" id="74649.A0A2P6RGH6"/>
<dbReference type="GO" id="GO:0009267">
    <property type="term" value="P:cellular response to starvation"/>
    <property type="evidence" value="ECO:0007669"/>
    <property type="project" value="TreeGrafter"/>
</dbReference>
<dbReference type="AlphaFoldDB" id="A0A2P6RGH6"/>
<gene>
    <name evidence="1" type="ORF">RchiOBHm_Chr3g0492281</name>
</gene>
<dbReference type="Proteomes" id="UP000238479">
    <property type="component" value="Chromosome 3"/>
</dbReference>
<evidence type="ECO:0000313" key="2">
    <source>
        <dbReference type="Proteomes" id="UP000238479"/>
    </source>
</evidence>
<dbReference type="GO" id="GO:0010506">
    <property type="term" value="P:regulation of autophagy"/>
    <property type="evidence" value="ECO:0007669"/>
    <property type="project" value="TreeGrafter"/>
</dbReference>
<organism evidence="1 2">
    <name type="scientific">Rosa chinensis</name>
    <name type="common">China rose</name>
    <dbReference type="NCBI Taxonomy" id="74649"/>
    <lineage>
        <taxon>Eukaryota</taxon>
        <taxon>Viridiplantae</taxon>
        <taxon>Streptophyta</taxon>
        <taxon>Embryophyta</taxon>
        <taxon>Tracheophyta</taxon>
        <taxon>Spermatophyta</taxon>
        <taxon>Magnoliopsida</taxon>
        <taxon>eudicotyledons</taxon>
        <taxon>Gunneridae</taxon>
        <taxon>Pentapetalae</taxon>
        <taxon>rosids</taxon>
        <taxon>fabids</taxon>
        <taxon>Rosales</taxon>
        <taxon>Rosaceae</taxon>
        <taxon>Rosoideae</taxon>
        <taxon>Rosoideae incertae sedis</taxon>
        <taxon>Rosa</taxon>
    </lineage>
</organism>
<dbReference type="SUPFAM" id="SSF50978">
    <property type="entry name" value="WD40 repeat-like"/>
    <property type="match status" value="1"/>
</dbReference>
<sequence length="114" mass="13182">MHVSTYLVMELMYIPCYYWSAVSKLNNKTASWDTKFETGTKSILLEPFSRIVIAADESERIRVWNYQETKEVILLNSFDNHDFPDKGISKLCFVNELDESLLLAASSKLLHSEI</sequence>
<dbReference type="PANTHER" id="PTHR12848:SF16">
    <property type="entry name" value="REGULATORY-ASSOCIATED PROTEIN OF MTOR"/>
    <property type="match status" value="1"/>
</dbReference>
<dbReference type="PANTHER" id="PTHR12848">
    <property type="entry name" value="REGULATORY-ASSOCIATED PROTEIN OF MTOR"/>
    <property type="match status" value="1"/>
</dbReference>
<dbReference type="Gramene" id="PRQ45517">
    <property type="protein sequence ID" value="PRQ45517"/>
    <property type="gene ID" value="RchiOBHm_Chr3g0492281"/>
</dbReference>
<dbReference type="GO" id="GO:0031931">
    <property type="term" value="C:TORC1 complex"/>
    <property type="evidence" value="ECO:0007669"/>
    <property type="project" value="InterPro"/>
</dbReference>
<name>A0A2P6RGH6_ROSCH</name>
<keyword evidence="2" id="KW-1185">Reference proteome</keyword>
<proteinExistence type="predicted"/>
<protein>
    <submittedName>
        <fullName evidence="1">Putative WD40/YVTN repeat-like-containing domain-containing protein</fullName>
    </submittedName>
</protein>
<dbReference type="GO" id="GO:0071230">
    <property type="term" value="P:cellular response to amino acid stimulus"/>
    <property type="evidence" value="ECO:0007669"/>
    <property type="project" value="TreeGrafter"/>
</dbReference>
<dbReference type="EMBL" id="PDCK01000041">
    <property type="protein sequence ID" value="PRQ45517.1"/>
    <property type="molecule type" value="Genomic_DNA"/>
</dbReference>
<dbReference type="GO" id="GO:0005737">
    <property type="term" value="C:cytoplasm"/>
    <property type="evidence" value="ECO:0007669"/>
    <property type="project" value="TreeGrafter"/>
</dbReference>
<dbReference type="GO" id="GO:0031929">
    <property type="term" value="P:TOR signaling"/>
    <property type="evidence" value="ECO:0007669"/>
    <property type="project" value="InterPro"/>
</dbReference>
<dbReference type="InterPro" id="IPR036322">
    <property type="entry name" value="WD40_repeat_dom_sf"/>
</dbReference>
<comment type="caution">
    <text evidence="1">The sequence shown here is derived from an EMBL/GenBank/DDBJ whole genome shotgun (WGS) entry which is preliminary data.</text>
</comment>
<dbReference type="InterPro" id="IPR004083">
    <property type="entry name" value="Raptor"/>
</dbReference>
<dbReference type="GO" id="GO:0030307">
    <property type="term" value="P:positive regulation of cell growth"/>
    <property type="evidence" value="ECO:0007669"/>
    <property type="project" value="TreeGrafter"/>
</dbReference>
<reference evidence="1 2" key="1">
    <citation type="journal article" date="2018" name="Nat. Genet.">
        <title>The Rosa genome provides new insights in the design of modern roses.</title>
        <authorList>
            <person name="Bendahmane M."/>
        </authorList>
    </citation>
    <scope>NUCLEOTIDE SEQUENCE [LARGE SCALE GENOMIC DNA]</scope>
    <source>
        <strain evidence="2">cv. Old Blush</strain>
    </source>
</reference>
<accession>A0A2P6RGH6</accession>
<dbReference type="GO" id="GO:0030674">
    <property type="term" value="F:protein-macromolecule adaptor activity"/>
    <property type="evidence" value="ECO:0007669"/>
    <property type="project" value="TreeGrafter"/>
</dbReference>